<keyword evidence="5" id="KW-1185">Reference proteome</keyword>
<comment type="caution">
    <text evidence="4">The sequence shown here is derived from an EMBL/GenBank/DDBJ whole genome shotgun (WGS) entry which is preliminary data.</text>
</comment>
<dbReference type="Pfam" id="PF00566">
    <property type="entry name" value="RabGAP-TBC"/>
    <property type="match status" value="1"/>
</dbReference>
<feature type="region of interest" description="Disordered" evidence="2">
    <location>
        <begin position="403"/>
        <end position="526"/>
    </location>
</feature>
<dbReference type="Proteomes" id="UP001165082">
    <property type="component" value="Unassembled WGS sequence"/>
</dbReference>
<dbReference type="InterPro" id="IPR000195">
    <property type="entry name" value="Rab-GAP-TBC_dom"/>
</dbReference>
<protein>
    <recommendedName>
        <fullName evidence="3">Rab-GAP TBC domain-containing protein</fullName>
    </recommendedName>
</protein>
<proteinExistence type="predicted"/>
<feature type="compositionally biased region" description="Polar residues" evidence="2">
    <location>
        <begin position="1"/>
        <end position="13"/>
    </location>
</feature>
<sequence>MSDSYGTLLSSHLPSVHGPKSESEDPLAIDDPLSSARNSSEGAGDDSWKKFYSANELLNEIKIDLSRLYINSVPPTYFHSSPDRVESIQNILFLSCTLLHPSISYRQGMHELCGLVYYAISEDPSGFPPQHVEAAVWNVFDAVLSTVVSLYDPRTVEQLTEQQERINAKNRVRPKTRPVHTCELIFARLKVIDRPLHDRISSFIPPQLFLLKWLRLLCVREFHVSDSIHIFDNIISSLPSPPPRDTLTNLAYKPLPLVISNLGLALVLEVRDTVMSSDENGLLEALMRYQYPAGGNGRVEGGQYKRVGRQGIDGLFERAEAIGKGNIGGTSTTRQPASTLPVVASSSSSSSSSSLSSSSTTTTTTATTATTTNADGDNGVMNILSKTSSSIMTSMTTIASKVEESKPTWLMGKGGGGSDPFGVEDEGDERDEEDAFVGGGGGTGGGSDATGIFGLSSSPPQPAAPLDHPPPAREDATQSPPSPVETGKAKPKSNTKATLDFLTGGLDSERSTKPRADVFGAFDDDE</sequence>
<organism evidence="4 5">
    <name type="scientific">Triparma retinervis</name>
    <dbReference type="NCBI Taxonomy" id="2557542"/>
    <lineage>
        <taxon>Eukaryota</taxon>
        <taxon>Sar</taxon>
        <taxon>Stramenopiles</taxon>
        <taxon>Ochrophyta</taxon>
        <taxon>Bolidophyceae</taxon>
        <taxon>Parmales</taxon>
        <taxon>Triparmaceae</taxon>
        <taxon>Triparma</taxon>
    </lineage>
</organism>
<dbReference type="InterPro" id="IPR035969">
    <property type="entry name" value="Rab-GAP_TBC_sf"/>
</dbReference>
<accession>A0A9W7AMR4</accession>
<feature type="compositionally biased region" description="Acidic residues" evidence="2">
    <location>
        <begin position="422"/>
        <end position="435"/>
    </location>
</feature>
<gene>
    <name evidence="4" type="ORF">TrRE_jg12046</name>
</gene>
<evidence type="ECO:0000259" key="3">
    <source>
        <dbReference type="PROSITE" id="PS50086"/>
    </source>
</evidence>
<reference evidence="4" key="1">
    <citation type="submission" date="2022-07" db="EMBL/GenBank/DDBJ databases">
        <title>Genome analysis of Parmales, a sister group of diatoms, reveals the evolutionary specialization of diatoms from phago-mixotrophs to photoautotrophs.</title>
        <authorList>
            <person name="Ban H."/>
            <person name="Sato S."/>
            <person name="Yoshikawa S."/>
            <person name="Kazumasa Y."/>
            <person name="Nakamura Y."/>
            <person name="Ichinomiya M."/>
            <person name="Saitoh K."/>
            <person name="Sato N."/>
            <person name="Blanc-Mathieu R."/>
            <person name="Endo H."/>
            <person name="Kuwata A."/>
            <person name="Ogata H."/>
        </authorList>
    </citation>
    <scope>NUCLEOTIDE SEQUENCE</scope>
</reference>
<dbReference type="EMBL" id="BRXZ01001413">
    <property type="protein sequence ID" value="GMH70600.1"/>
    <property type="molecule type" value="Genomic_DNA"/>
</dbReference>
<evidence type="ECO:0000313" key="4">
    <source>
        <dbReference type="EMBL" id="GMH70600.1"/>
    </source>
</evidence>
<dbReference type="GO" id="GO:0005096">
    <property type="term" value="F:GTPase activator activity"/>
    <property type="evidence" value="ECO:0007669"/>
    <property type="project" value="UniProtKB-KW"/>
</dbReference>
<dbReference type="PANTHER" id="PTHR22957">
    <property type="entry name" value="TBC1 DOMAIN FAMILY MEMBER GTPASE-ACTIVATING PROTEIN"/>
    <property type="match status" value="1"/>
</dbReference>
<dbReference type="Gene3D" id="1.10.8.270">
    <property type="entry name" value="putative rabgap domain of human tbc1 domain family member 14 like domains"/>
    <property type="match status" value="1"/>
</dbReference>
<dbReference type="PANTHER" id="PTHR22957:SF337">
    <property type="entry name" value="TBC1 DOMAIN FAMILY MEMBER 5"/>
    <property type="match status" value="1"/>
</dbReference>
<dbReference type="PROSITE" id="PS50086">
    <property type="entry name" value="TBC_RABGAP"/>
    <property type="match status" value="1"/>
</dbReference>
<feature type="region of interest" description="Disordered" evidence="2">
    <location>
        <begin position="324"/>
        <end position="381"/>
    </location>
</feature>
<feature type="compositionally biased region" description="Gly residues" evidence="2">
    <location>
        <begin position="437"/>
        <end position="448"/>
    </location>
</feature>
<name>A0A9W7AMR4_9STRA</name>
<feature type="domain" description="Rab-GAP TBC" evidence="3">
    <location>
        <begin position="38"/>
        <end position="238"/>
    </location>
</feature>
<feature type="non-terminal residue" evidence="4">
    <location>
        <position position="1"/>
    </location>
</feature>
<keyword evidence="1" id="KW-0343">GTPase activation</keyword>
<evidence type="ECO:0000313" key="5">
    <source>
        <dbReference type="Proteomes" id="UP001165082"/>
    </source>
</evidence>
<dbReference type="Gene3D" id="1.10.472.80">
    <property type="entry name" value="Ypt/Rab-GAP domain of gyp1p, domain 3"/>
    <property type="match status" value="1"/>
</dbReference>
<feature type="compositionally biased region" description="Pro residues" evidence="2">
    <location>
        <begin position="459"/>
        <end position="469"/>
    </location>
</feature>
<evidence type="ECO:0000256" key="1">
    <source>
        <dbReference type="ARBA" id="ARBA00022468"/>
    </source>
</evidence>
<evidence type="ECO:0000256" key="2">
    <source>
        <dbReference type="SAM" id="MobiDB-lite"/>
    </source>
</evidence>
<dbReference type="SUPFAM" id="SSF47923">
    <property type="entry name" value="Ypt/Rab-GAP domain of gyp1p"/>
    <property type="match status" value="2"/>
</dbReference>
<feature type="region of interest" description="Disordered" evidence="2">
    <location>
        <begin position="1"/>
        <end position="45"/>
    </location>
</feature>
<dbReference type="OrthoDB" id="27140at2759"/>
<feature type="compositionally biased region" description="Basic and acidic residues" evidence="2">
    <location>
        <begin position="507"/>
        <end position="516"/>
    </location>
</feature>
<feature type="compositionally biased region" description="Low complexity" evidence="2">
    <location>
        <begin position="336"/>
        <end position="372"/>
    </location>
</feature>
<dbReference type="AlphaFoldDB" id="A0A9W7AMR4"/>